<feature type="chain" id="PRO_5005187625" evidence="2">
    <location>
        <begin position="21"/>
        <end position="252"/>
    </location>
</feature>
<evidence type="ECO:0000313" key="3">
    <source>
        <dbReference type="EMBL" id="CEL93685.1"/>
    </source>
</evidence>
<organism evidence="3 4">
    <name type="scientific">Vitrella brassicaformis (strain CCMP3155)</name>
    <dbReference type="NCBI Taxonomy" id="1169540"/>
    <lineage>
        <taxon>Eukaryota</taxon>
        <taxon>Sar</taxon>
        <taxon>Alveolata</taxon>
        <taxon>Colpodellida</taxon>
        <taxon>Vitrellaceae</taxon>
        <taxon>Vitrella</taxon>
    </lineage>
</organism>
<protein>
    <submittedName>
        <fullName evidence="3">Uncharacterized protein</fullName>
    </submittedName>
</protein>
<name>A0A0G4EE90_VITBC</name>
<gene>
    <name evidence="3" type="ORF">Vbra_11340</name>
</gene>
<dbReference type="InParanoid" id="A0A0G4EE90"/>
<proteinExistence type="predicted"/>
<feature type="compositionally biased region" description="Basic and acidic residues" evidence="1">
    <location>
        <begin position="235"/>
        <end position="252"/>
    </location>
</feature>
<keyword evidence="4" id="KW-1185">Reference proteome</keyword>
<dbReference type="Proteomes" id="UP000041254">
    <property type="component" value="Unassembled WGS sequence"/>
</dbReference>
<dbReference type="EMBL" id="CDMY01000185">
    <property type="protein sequence ID" value="CEL93685.1"/>
    <property type="molecule type" value="Genomic_DNA"/>
</dbReference>
<accession>A0A0G4EE90</accession>
<evidence type="ECO:0000313" key="4">
    <source>
        <dbReference type="Proteomes" id="UP000041254"/>
    </source>
</evidence>
<sequence>MARVVVSLISLLLAFNGVICQAQLATVDVDRQELEDTIQRLREGFLAPVQSKQELEVSAEASPANGSPTSTLPLAVKQEECHVLERFNATIQPGDYRKISIDLNQLRSDGFVGVVVASNSLRGDADIFTFLDREKRHKSLEPSCFPEPGHADDFEDYAGFYLASLSIVDHTLLEAYIVPFGSDPAEVDVIVYATDEECEPSVSITLTGCADPIYPGSGWEPAELGPDENAGARPGPDKRGFEQPDRGPDRDR</sequence>
<feature type="region of interest" description="Disordered" evidence="1">
    <location>
        <begin position="215"/>
        <end position="252"/>
    </location>
</feature>
<feature type="signal peptide" evidence="2">
    <location>
        <begin position="1"/>
        <end position="20"/>
    </location>
</feature>
<dbReference type="PhylomeDB" id="A0A0G4EE90"/>
<evidence type="ECO:0000256" key="2">
    <source>
        <dbReference type="SAM" id="SignalP"/>
    </source>
</evidence>
<dbReference type="VEuPathDB" id="CryptoDB:Vbra_11340"/>
<keyword evidence="2" id="KW-0732">Signal</keyword>
<evidence type="ECO:0000256" key="1">
    <source>
        <dbReference type="SAM" id="MobiDB-lite"/>
    </source>
</evidence>
<reference evidence="3 4" key="1">
    <citation type="submission" date="2014-11" db="EMBL/GenBank/DDBJ databases">
        <authorList>
            <person name="Zhu J."/>
            <person name="Qi W."/>
            <person name="Song R."/>
        </authorList>
    </citation>
    <scope>NUCLEOTIDE SEQUENCE [LARGE SCALE GENOMIC DNA]</scope>
</reference>
<dbReference type="AlphaFoldDB" id="A0A0G4EE90"/>